<accession>H6MQZ2</accession>
<feature type="region of interest" description="Disordered" evidence="1">
    <location>
        <begin position="105"/>
        <end position="125"/>
    </location>
</feature>
<dbReference type="Proteomes" id="UP000009154">
    <property type="component" value="Chromosome"/>
</dbReference>
<feature type="region of interest" description="Disordered" evidence="1">
    <location>
        <begin position="1"/>
        <end position="38"/>
    </location>
</feature>
<protein>
    <submittedName>
        <fullName evidence="2">Uncharacterized protein</fullName>
    </submittedName>
</protein>
<feature type="compositionally biased region" description="Low complexity" evidence="1">
    <location>
        <begin position="9"/>
        <end position="38"/>
    </location>
</feature>
<evidence type="ECO:0000256" key="1">
    <source>
        <dbReference type="SAM" id="MobiDB-lite"/>
    </source>
</evidence>
<dbReference type="KEGG" id="gpo:GPOL_c26680"/>
<dbReference type="AlphaFoldDB" id="H6MQZ2"/>
<dbReference type="eggNOG" id="ENOG5031PHH">
    <property type="taxonomic scope" value="Bacteria"/>
</dbReference>
<evidence type="ECO:0000313" key="3">
    <source>
        <dbReference type="Proteomes" id="UP000009154"/>
    </source>
</evidence>
<feature type="compositionally biased region" description="Low complexity" evidence="1">
    <location>
        <begin position="108"/>
        <end position="119"/>
    </location>
</feature>
<organism evidence="2 3">
    <name type="scientific">Gordonia polyisoprenivorans (strain DSM 44266 / VH2)</name>
    <dbReference type="NCBI Taxonomy" id="1112204"/>
    <lineage>
        <taxon>Bacteria</taxon>
        <taxon>Bacillati</taxon>
        <taxon>Actinomycetota</taxon>
        <taxon>Actinomycetes</taxon>
        <taxon>Mycobacteriales</taxon>
        <taxon>Gordoniaceae</taxon>
        <taxon>Gordonia</taxon>
    </lineage>
</organism>
<reference evidence="2 3" key="1">
    <citation type="journal article" date="2012" name="Appl. Environ. Microbiol.">
        <title>Involvement of two latex-clearing proteins during rubber degradation and insights into the subsequent degradation pathway revealed by the genome sequence of Gordonia polyisoprenivorans strain VH2.</title>
        <authorList>
            <person name="Hiessl S."/>
            <person name="Schuldes J."/>
            <person name="Thurmer A."/>
            <person name="Halbsguth T."/>
            <person name="Broker D."/>
            <person name="Angelov A."/>
            <person name="Liebl W."/>
            <person name="Daniel R."/>
            <person name="Steinbuchel A."/>
        </authorList>
    </citation>
    <scope>NUCLEOTIDE SEQUENCE [LARGE SCALE GENOMIC DNA]</scope>
    <source>
        <strain evidence="3">DSM 44266 / VH2</strain>
    </source>
</reference>
<name>H6MQZ2_GORPV</name>
<dbReference type="HOGENOM" id="CLU_1989484_0_0_11"/>
<gene>
    <name evidence="2" type="ordered locus">GPOL_c26680</name>
</gene>
<dbReference type="EMBL" id="CP003119">
    <property type="protein sequence ID" value="AFA73689.1"/>
    <property type="molecule type" value="Genomic_DNA"/>
</dbReference>
<sequence length="125" mass="12776">MGRFAGSGTKVTNAASAAKSATTASVRKAARSAGSKASDAYVSGSFTKNLEIGQGGDYKGVKVGAEFRTPKGRGALVKGIVGYHGKPDRRVDVTPTLDKPAKKVTVTAKPNPASKSAAAGRKVRR</sequence>
<keyword evidence="3" id="KW-1185">Reference proteome</keyword>
<evidence type="ECO:0000313" key="2">
    <source>
        <dbReference type="EMBL" id="AFA73689.1"/>
    </source>
</evidence>
<proteinExistence type="predicted"/>